<accession>A0A6J2YSP6</accession>
<dbReference type="PROSITE" id="PS50838">
    <property type="entry name" value="MAGE"/>
    <property type="match status" value="1"/>
</dbReference>
<sequence>MSQRRTNRSSQLSQNNSLVEGNIEDTVNDLVRYIIYKGGEHTVFSKSDLMKNVIHKTSRYEDIITRTNEILNSVYGYNMVICDTIKGKEKSYIITNTLSHIKNTNEEDIPDDVNRILILLILAHIFMSNNSVSDVSLYSFLNSLGIDVEVDHPIFGKVKDYITKILLKKQYLQSELDIKSRRQTFKWGARAEKEVSKMAVLEFVCQIYKDRLPKDWSNQYEISRNQSLPSQTENEIVETQILDD</sequence>
<dbReference type="InterPro" id="IPR041898">
    <property type="entry name" value="MAGE_WH1"/>
</dbReference>
<protein>
    <submittedName>
        <fullName evidence="3">Melanoma-associated antigen B10-like</fullName>
    </submittedName>
</protein>
<dbReference type="FunFam" id="1.10.10.1210:FF:000001">
    <property type="entry name" value="melanoma-associated antigen D1"/>
    <property type="match status" value="1"/>
</dbReference>
<dbReference type="Pfam" id="PF01454">
    <property type="entry name" value="MAGE"/>
    <property type="match status" value="1"/>
</dbReference>
<dbReference type="GO" id="GO:0005634">
    <property type="term" value="C:nucleus"/>
    <property type="evidence" value="ECO:0007669"/>
    <property type="project" value="TreeGrafter"/>
</dbReference>
<dbReference type="AlphaFoldDB" id="A0A6J2YSP6"/>
<dbReference type="OrthoDB" id="205198at2759"/>
<dbReference type="RefSeq" id="XP_030766271.1">
    <property type="nucleotide sequence ID" value="XM_030910411.1"/>
</dbReference>
<dbReference type="InterPro" id="IPR041899">
    <property type="entry name" value="MAGE_WH2"/>
</dbReference>
<evidence type="ECO:0000313" key="3">
    <source>
        <dbReference type="RefSeq" id="XP_030766271.1"/>
    </source>
</evidence>
<dbReference type="KEGG" id="soy:115890233"/>
<dbReference type="PANTHER" id="PTHR11736">
    <property type="entry name" value="MELANOMA-ASSOCIATED ANTIGEN MAGE ANTIGEN"/>
    <property type="match status" value="1"/>
</dbReference>
<dbReference type="InParanoid" id="A0A6J2YSP6"/>
<dbReference type="GeneID" id="115890233"/>
<dbReference type="Gene3D" id="1.10.10.1200">
    <property type="entry name" value="MAGE homology domain, winged helix WH1 motif"/>
    <property type="match status" value="1"/>
</dbReference>
<gene>
    <name evidence="3" type="primary">LOC115890233</name>
</gene>
<evidence type="ECO:0000313" key="2">
    <source>
        <dbReference type="Proteomes" id="UP000504635"/>
    </source>
</evidence>
<feature type="domain" description="MAGE" evidence="1">
    <location>
        <begin position="23"/>
        <end position="223"/>
    </location>
</feature>
<dbReference type="SMART" id="SM01373">
    <property type="entry name" value="MAGE"/>
    <property type="match status" value="1"/>
</dbReference>
<dbReference type="Proteomes" id="UP000504635">
    <property type="component" value="Unplaced"/>
</dbReference>
<name>A0A6J2YSP6_SITOR</name>
<organism evidence="2 3">
    <name type="scientific">Sitophilus oryzae</name>
    <name type="common">Rice weevil</name>
    <name type="synonym">Curculio oryzae</name>
    <dbReference type="NCBI Taxonomy" id="7048"/>
    <lineage>
        <taxon>Eukaryota</taxon>
        <taxon>Metazoa</taxon>
        <taxon>Ecdysozoa</taxon>
        <taxon>Arthropoda</taxon>
        <taxon>Hexapoda</taxon>
        <taxon>Insecta</taxon>
        <taxon>Pterygota</taxon>
        <taxon>Neoptera</taxon>
        <taxon>Endopterygota</taxon>
        <taxon>Coleoptera</taxon>
        <taxon>Polyphaga</taxon>
        <taxon>Cucujiformia</taxon>
        <taxon>Curculionidae</taxon>
        <taxon>Dryophthorinae</taxon>
        <taxon>Sitophilus</taxon>
    </lineage>
</organism>
<evidence type="ECO:0000259" key="1">
    <source>
        <dbReference type="PROSITE" id="PS50838"/>
    </source>
</evidence>
<dbReference type="Gene3D" id="1.10.10.1210">
    <property type="entry name" value="MAGE homology domain, winged helix WH2 motif"/>
    <property type="match status" value="1"/>
</dbReference>
<dbReference type="PANTHER" id="PTHR11736:SF14">
    <property type="entry name" value="NSE3 HOMOLOG, SMC5-SMC6 COMPLEX COMPONENT"/>
    <property type="match status" value="1"/>
</dbReference>
<proteinExistence type="predicted"/>
<dbReference type="InterPro" id="IPR002190">
    <property type="entry name" value="MHD_dom"/>
</dbReference>
<dbReference type="InterPro" id="IPR037445">
    <property type="entry name" value="MAGE"/>
</dbReference>
<keyword evidence="2" id="KW-1185">Reference proteome</keyword>
<reference evidence="3" key="1">
    <citation type="submission" date="2025-08" db="UniProtKB">
        <authorList>
            <consortium name="RefSeq"/>
        </authorList>
    </citation>
    <scope>IDENTIFICATION</scope>
    <source>
        <tissue evidence="3">Gonads</tissue>
    </source>
</reference>